<dbReference type="Proteomes" id="UP000193944">
    <property type="component" value="Unassembled WGS sequence"/>
</dbReference>
<sequence length="410" mass="48454">MKNDLAVKIPINNVKINRRSNDMMNTPKISTPPLLYQYNENNINPMKMMDDDIKNDNYNPQQQNTSKNSNNFYYNNENLNYLQKTTNYQYNNNNNHSNNYEHEKLDSIYNNQMNNNINNYNDNNNNLEKDNLYEHNMRLLPEGKIQVNNIQLYHDNLGSSNYLLPDGSTASCSPVNTVNSENSDINKFNNNRIHKNFPKSNSSTSTLVNGKDKMRISKTKVSEMKELFEKSHNKNNKNNYNGDNLSSNPENKNYNRKSNSSFSMNNNNNNEVYSPYPSKTEKLEDLEESKLLKKDNKLNEQVLKPLKQLNKYHWKMLCSHKNEELTEYQLLESKINNEMDALEEEILRYKEANDKLEQLQNETILLNQKLIQDKNIFDEEKRNHLSNMNYLKQENEKLKTELENLKKEKK</sequence>
<protein>
    <submittedName>
        <fullName evidence="3">Uncharacterized protein</fullName>
    </submittedName>
</protein>
<keyword evidence="1" id="KW-0175">Coiled coil</keyword>
<proteinExistence type="predicted"/>
<evidence type="ECO:0000256" key="1">
    <source>
        <dbReference type="SAM" id="Coils"/>
    </source>
</evidence>
<feature type="region of interest" description="Disordered" evidence="2">
    <location>
        <begin position="230"/>
        <end position="277"/>
    </location>
</feature>
<reference evidence="3 4" key="1">
    <citation type="submission" date="2016-08" db="EMBL/GenBank/DDBJ databases">
        <title>A Parts List for Fungal Cellulosomes Revealed by Comparative Genomics.</title>
        <authorList>
            <consortium name="DOE Joint Genome Institute"/>
            <person name="Haitjema C.H."/>
            <person name="Gilmore S.P."/>
            <person name="Henske J.K."/>
            <person name="Solomon K.V."/>
            <person name="De Groot R."/>
            <person name="Kuo A."/>
            <person name="Mondo S.J."/>
            <person name="Salamov A.A."/>
            <person name="Labutti K."/>
            <person name="Zhao Z."/>
            <person name="Chiniquy J."/>
            <person name="Barry K."/>
            <person name="Brewer H.M."/>
            <person name="Purvine S.O."/>
            <person name="Wright A.T."/>
            <person name="Boxma B."/>
            <person name="Van Alen T."/>
            <person name="Hackstein J.H."/>
            <person name="Baker S.E."/>
            <person name="Grigoriev I.V."/>
            <person name="O'Malley M.A."/>
        </authorList>
    </citation>
    <scope>NUCLEOTIDE SEQUENCE [LARGE SCALE GENOMIC DNA]</scope>
    <source>
        <strain evidence="3 4">S4</strain>
    </source>
</reference>
<feature type="compositionally biased region" description="Low complexity" evidence="2">
    <location>
        <begin position="236"/>
        <end position="248"/>
    </location>
</feature>
<dbReference type="OrthoDB" id="10651587at2759"/>
<keyword evidence="4" id="KW-1185">Reference proteome</keyword>
<feature type="coiled-coil region" evidence="1">
    <location>
        <begin position="325"/>
        <end position="408"/>
    </location>
</feature>
<feature type="compositionally biased region" description="Polar residues" evidence="2">
    <location>
        <begin position="198"/>
        <end position="208"/>
    </location>
</feature>
<dbReference type="EMBL" id="MCFG01000128">
    <property type="protein sequence ID" value="ORX81042.1"/>
    <property type="molecule type" value="Genomic_DNA"/>
</dbReference>
<name>A0A1Y1X5R1_9FUNG</name>
<feature type="compositionally biased region" description="Low complexity" evidence="2">
    <location>
        <begin position="258"/>
        <end position="270"/>
    </location>
</feature>
<reference evidence="3 4" key="2">
    <citation type="submission" date="2016-08" db="EMBL/GenBank/DDBJ databases">
        <title>Pervasive Adenine N6-methylation of Active Genes in Fungi.</title>
        <authorList>
            <consortium name="DOE Joint Genome Institute"/>
            <person name="Mondo S.J."/>
            <person name="Dannebaum R.O."/>
            <person name="Kuo R.C."/>
            <person name="Labutti K."/>
            <person name="Haridas S."/>
            <person name="Kuo A."/>
            <person name="Salamov A."/>
            <person name="Ahrendt S.R."/>
            <person name="Lipzen A."/>
            <person name="Sullivan W."/>
            <person name="Andreopoulos W.B."/>
            <person name="Clum A."/>
            <person name="Lindquist E."/>
            <person name="Daum C."/>
            <person name="Ramamoorthy G.K."/>
            <person name="Gryganskyi A."/>
            <person name="Culley D."/>
            <person name="Magnuson J.K."/>
            <person name="James T.Y."/>
            <person name="O'Malley M.A."/>
            <person name="Stajich J.E."/>
            <person name="Spatafora J.W."/>
            <person name="Visel A."/>
            <person name="Grigoriev I.V."/>
        </authorList>
    </citation>
    <scope>NUCLEOTIDE SEQUENCE [LARGE SCALE GENOMIC DNA]</scope>
    <source>
        <strain evidence="3 4">S4</strain>
    </source>
</reference>
<feature type="region of interest" description="Disordered" evidence="2">
    <location>
        <begin position="189"/>
        <end position="216"/>
    </location>
</feature>
<comment type="caution">
    <text evidence="3">The sequence shown here is derived from an EMBL/GenBank/DDBJ whole genome shotgun (WGS) entry which is preliminary data.</text>
</comment>
<evidence type="ECO:0000313" key="4">
    <source>
        <dbReference type="Proteomes" id="UP000193944"/>
    </source>
</evidence>
<accession>A0A1Y1X5R1</accession>
<evidence type="ECO:0000256" key="2">
    <source>
        <dbReference type="SAM" id="MobiDB-lite"/>
    </source>
</evidence>
<organism evidence="3 4">
    <name type="scientific">Anaeromyces robustus</name>
    <dbReference type="NCBI Taxonomy" id="1754192"/>
    <lineage>
        <taxon>Eukaryota</taxon>
        <taxon>Fungi</taxon>
        <taxon>Fungi incertae sedis</taxon>
        <taxon>Chytridiomycota</taxon>
        <taxon>Chytridiomycota incertae sedis</taxon>
        <taxon>Neocallimastigomycetes</taxon>
        <taxon>Neocallimastigales</taxon>
        <taxon>Neocallimastigaceae</taxon>
        <taxon>Anaeromyces</taxon>
    </lineage>
</organism>
<dbReference type="AlphaFoldDB" id="A0A1Y1X5R1"/>
<gene>
    <name evidence="3" type="ORF">BCR32DRAFT_245184</name>
</gene>
<evidence type="ECO:0000313" key="3">
    <source>
        <dbReference type="EMBL" id="ORX81042.1"/>
    </source>
</evidence>